<dbReference type="PRINTS" id="PR00792">
    <property type="entry name" value="PEPSIN"/>
</dbReference>
<feature type="active site" evidence="2">
    <location>
        <position position="99"/>
    </location>
</feature>
<feature type="active site" evidence="2">
    <location>
        <position position="300"/>
    </location>
</feature>
<organism evidence="6 7">
    <name type="scientific">Photinus pyralis</name>
    <name type="common">Common eastern firefly</name>
    <name type="synonym">Lampyris pyralis</name>
    <dbReference type="NCBI Taxonomy" id="7054"/>
    <lineage>
        <taxon>Eukaryota</taxon>
        <taxon>Metazoa</taxon>
        <taxon>Ecdysozoa</taxon>
        <taxon>Arthropoda</taxon>
        <taxon>Hexapoda</taxon>
        <taxon>Insecta</taxon>
        <taxon>Pterygota</taxon>
        <taxon>Neoptera</taxon>
        <taxon>Endopterygota</taxon>
        <taxon>Coleoptera</taxon>
        <taxon>Polyphaga</taxon>
        <taxon>Elateriformia</taxon>
        <taxon>Elateroidea</taxon>
        <taxon>Lampyridae</taxon>
        <taxon>Lampyrinae</taxon>
        <taxon>Photinus</taxon>
    </lineage>
</organism>
<evidence type="ECO:0000256" key="2">
    <source>
        <dbReference type="PIRSR" id="PIRSR601461-1"/>
    </source>
</evidence>
<keyword evidence="7" id="KW-1185">Reference proteome</keyword>
<dbReference type="FunFam" id="2.40.70.10:FF:000044">
    <property type="entry name" value="Lysosomal aspartic protease"/>
    <property type="match status" value="1"/>
</dbReference>
<sequence length="414" mass="46984">MWKTFLIFALYFIINIHGLEDAKSNQITIPIMRKKTPREQLFIAPNLKLYGIDFGWLHKPPHNHTSTNDSIALFRYLDSEFYGKVQIGQKAQTFNMVFDTAWRTSWVISNDCPFTTVGCLGHNKYDHTTSFTYRPNGTNFLANEGPYNLTGYYSNDTFLIGHTRINGQLFVEMTSVPADYALYKSDGVMGLGFKVDSYDPFFYSMLKNKSIEKPLFSVYLNRDRQSNRGGNLMLGFIDKKHIHQKQVPGQNHSIPEQITYLPVDPSNGYWQFKMDRIVVNKTNKNETYPYCVGGCDAIVDTTTSIIIGPMNDIRAIHKLIGATSAILGRSRVKCDTVNKLPPIDFMLAGKNFTLKGPQYVQKMSMGPIQFCVSAFMGSADPNEQKMWVLGASFLSHFYSIYDVANKRIGFVLAA</sequence>
<reference evidence="6 7" key="1">
    <citation type="journal article" date="2018" name="Elife">
        <title>Firefly genomes illuminate parallel origins of bioluminescence in beetles.</title>
        <authorList>
            <person name="Fallon T.R."/>
            <person name="Lower S.E."/>
            <person name="Chang C.H."/>
            <person name="Bessho-Uehara M."/>
            <person name="Martin G.J."/>
            <person name="Bewick A.J."/>
            <person name="Behringer M."/>
            <person name="Debat H.J."/>
            <person name="Wong I."/>
            <person name="Day J.C."/>
            <person name="Suvorov A."/>
            <person name="Silva C.J."/>
            <person name="Stanger-Hall K.F."/>
            <person name="Hall D.W."/>
            <person name="Schmitz R.J."/>
            <person name="Nelson D.R."/>
            <person name="Lewis S.M."/>
            <person name="Shigenobu S."/>
            <person name="Bybee S.M."/>
            <person name="Larracuente A.M."/>
            <person name="Oba Y."/>
            <person name="Weng J.K."/>
        </authorList>
    </citation>
    <scope>NUCLEOTIDE SEQUENCE [LARGE SCALE GENOMIC DNA]</scope>
    <source>
        <strain evidence="6">1611_PpyrPB1</strain>
        <tissue evidence="6">Whole body</tissue>
    </source>
</reference>
<dbReference type="InterPro" id="IPR033121">
    <property type="entry name" value="PEPTIDASE_A1"/>
</dbReference>
<dbReference type="Gene3D" id="2.40.70.10">
    <property type="entry name" value="Acid Proteases"/>
    <property type="match status" value="2"/>
</dbReference>
<evidence type="ECO:0000256" key="4">
    <source>
        <dbReference type="SAM" id="SignalP"/>
    </source>
</evidence>
<name>A0A5N4B2G4_PHOPY</name>
<dbReference type="PANTHER" id="PTHR47966">
    <property type="entry name" value="BETA-SITE APP-CLEAVING ENZYME, ISOFORM A-RELATED"/>
    <property type="match status" value="1"/>
</dbReference>
<dbReference type="AlphaFoldDB" id="A0A5N4B2G4"/>
<evidence type="ECO:0000256" key="3">
    <source>
        <dbReference type="PIRSR" id="PIRSR601461-2"/>
    </source>
</evidence>
<dbReference type="PROSITE" id="PS51767">
    <property type="entry name" value="PEPTIDASE_A1"/>
    <property type="match status" value="1"/>
</dbReference>
<proteinExistence type="inferred from homology"/>
<dbReference type="OrthoDB" id="771136at2759"/>
<keyword evidence="4" id="KW-0732">Signal</keyword>
<dbReference type="PANTHER" id="PTHR47966:SF51">
    <property type="entry name" value="BETA-SITE APP-CLEAVING ENZYME, ISOFORM A-RELATED"/>
    <property type="match status" value="1"/>
</dbReference>
<feature type="signal peptide" evidence="4">
    <location>
        <begin position="1"/>
        <end position="18"/>
    </location>
</feature>
<dbReference type="SUPFAM" id="SSF50630">
    <property type="entry name" value="Acid proteases"/>
    <property type="match status" value="1"/>
</dbReference>
<evidence type="ECO:0000259" key="5">
    <source>
        <dbReference type="PROSITE" id="PS51767"/>
    </source>
</evidence>
<dbReference type="GO" id="GO:0006508">
    <property type="term" value="P:proteolysis"/>
    <property type="evidence" value="ECO:0007669"/>
    <property type="project" value="InterPro"/>
</dbReference>
<comment type="caution">
    <text evidence="6">The sequence shown here is derived from an EMBL/GenBank/DDBJ whole genome shotgun (WGS) entry which is preliminary data.</text>
</comment>
<dbReference type="GO" id="GO:0004190">
    <property type="term" value="F:aspartic-type endopeptidase activity"/>
    <property type="evidence" value="ECO:0007669"/>
    <property type="project" value="InterPro"/>
</dbReference>
<feature type="disulfide bond" evidence="3">
    <location>
        <begin position="334"/>
        <end position="371"/>
    </location>
</feature>
<comment type="similarity">
    <text evidence="1">Belongs to the peptidase A1 family.</text>
</comment>
<feature type="disulfide bond" evidence="3">
    <location>
        <begin position="112"/>
        <end position="119"/>
    </location>
</feature>
<dbReference type="InParanoid" id="A0A5N4B2G4"/>
<dbReference type="Gene3D" id="2.60.40.1960">
    <property type="match status" value="1"/>
</dbReference>
<feature type="domain" description="Peptidase A1" evidence="5">
    <location>
        <begin position="81"/>
        <end position="411"/>
    </location>
</feature>
<evidence type="ECO:0000313" key="7">
    <source>
        <dbReference type="Proteomes" id="UP000327044"/>
    </source>
</evidence>
<evidence type="ECO:0000256" key="1">
    <source>
        <dbReference type="ARBA" id="ARBA00007447"/>
    </source>
</evidence>
<feature type="chain" id="PRO_5024347079" description="Peptidase A1 domain-containing protein" evidence="4">
    <location>
        <begin position="19"/>
        <end position="414"/>
    </location>
</feature>
<protein>
    <recommendedName>
        <fullName evidence="5">Peptidase A1 domain-containing protein</fullName>
    </recommendedName>
</protein>
<evidence type="ECO:0000313" key="6">
    <source>
        <dbReference type="EMBL" id="KAB0803799.1"/>
    </source>
</evidence>
<dbReference type="Proteomes" id="UP000327044">
    <property type="component" value="Unassembled WGS sequence"/>
</dbReference>
<dbReference type="InterPro" id="IPR001461">
    <property type="entry name" value="Aspartic_peptidase_A1"/>
</dbReference>
<keyword evidence="3" id="KW-1015">Disulfide bond</keyword>
<dbReference type="Pfam" id="PF00026">
    <property type="entry name" value="Asp"/>
    <property type="match status" value="1"/>
</dbReference>
<dbReference type="GO" id="GO:0005764">
    <property type="term" value="C:lysosome"/>
    <property type="evidence" value="ECO:0007669"/>
    <property type="project" value="TreeGrafter"/>
</dbReference>
<dbReference type="EMBL" id="VVIM01000001">
    <property type="protein sequence ID" value="KAB0803799.1"/>
    <property type="molecule type" value="Genomic_DNA"/>
</dbReference>
<dbReference type="FunFam" id="2.40.70.10:FF:000008">
    <property type="entry name" value="Cathepsin D"/>
    <property type="match status" value="1"/>
</dbReference>
<gene>
    <name evidence="6" type="ORF">PPYR_00769</name>
</gene>
<accession>A0A5N4B2G4</accession>
<dbReference type="InterPro" id="IPR021109">
    <property type="entry name" value="Peptidase_aspartic_dom_sf"/>
</dbReference>